<dbReference type="SMART" id="SM00278">
    <property type="entry name" value="HhH1"/>
    <property type="match status" value="3"/>
</dbReference>
<dbReference type="GO" id="GO:0006260">
    <property type="term" value="P:DNA replication"/>
    <property type="evidence" value="ECO:0007669"/>
    <property type="project" value="UniProtKB-KW"/>
</dbReference>
<keyword evidence="4 15" id="KW-0436">Ligase</keyword>
<feature type="binding site" evidence="15">
    <location>
        <begin position="90"/>
        <end position="91"/>
    </location>
    <ligand>
        <name>NAD(+)</name>
        <dbReference type="ChEBI" id="CHEBI:57540"/>
    </ligand>
</feature>
<keyword evidence="6 15" id="KW-0479">Metal-binding</keyword>
<feature type="binding site" evidence="15">
    <location>
        <begin position="41"/>
        <end position="45"/>
    </location>
    <ligand>
        <name>NAD(+)</name>
        <dbReference type="ChEBI" id="CHEBI:57540"/>
    </ligand>
</feature>
<feature type="binding site" evidence="15">
    <location>
        <position position="142"/>
    </location>
    <ligand>
        <name>NAD(+)</name>
        <dbReference type="ChEBI" id="CHEBI:57540"/>
    </ligand>
</feature>
<keyword evidence="9 15" id="KW-0460">Magnesium</keyword>
<keyword evidence="12 15" id="KW-0464">Manganese</keyword>
<evidence type="ECO:0000256" key="10">
    <source>
        <dbReference type="ARBA" id="ARBA00023027"/>
    </source>
</evidence>
<dbReference type="EMBL" id="FMXP01000007">
    <property type="protein sequence ID" value="SDB12348.1"/>
    <property type="molecule type" value="Genomic_DNA"/>
</dbReference>
<evidence type="ECO:0000256" key="14">
    <source>
        <dbReference type="ARBA" id="ARBA00060881"/>
    </source>
</evidence>
<dbReference type="InterPro" id="IPR013840">
    <property type="entry name" value="DNAligase_N"/>
</dbReference>
<gene>
    <name evidence="15" type="primary">ligA</name>
    <name evidence="18" type="ORF">SAMN02910293_00627</name>
</gene>
<dbReference type="CDD" id="cd00114">
    <property type="entry name" value="LIGANc"/>
    <property type="match status" value="1"/>
</dbReference>
<evidence type="ECO:0000313" key="19">
    <source>
        <dbReference type="Proteomes" id="UP000182508"/>
    </source>
</evidence>
<dbReference type="InterPro" id="IPR033136">
    <property type="entry name" value="DNA_ligase_CS"/>
</dbReference>
<dbReference type="Gene3D" id="3.30.470.30">
    <property type="entry name" value="DNA ligase/mRNA capping enzyme"/>
    <property type="match status" value="1"/>
</dbReference>
<dbReference type="FunFam" id="2.40.50.140:FF:000012">
    <property type="entry name" value="DNA ligase"/>
    <property type="match status" value="1"/>
</dbReference>
<dbReference type="Pfam" id="PF01653">
    <property type="entry name" value="DNA_ligase_aden"/>
    <property type="match status" value="1"/>
</dbReference>
<dbReference type="InterPro" id="IPR001679">
    <property type="entry name" value="DNA_ligase"/>
</dbReference>
<sequence>MPSDLNCGKIKHMEKRIKELVALLNQYRNEYYTLDNPSVSDSEYDKLYHELQELEKQNPEFVLADSPTQAVGDVILEGFEKYQHETPLYSLQDAFSHEELLAFDRRVKGEFPDASYMAELKIDGLSVSLVYVDGKLITGATRGDGSVGENITENIKRIKDIPHQLEEPLTITVRGEAYLPRASFDRINQERRDTGQAEFANPRNAAAGTLRQLDTSVVAKRGLATFLYQEASPTSRLTQDDVLRELTDYGFSVNSRRIVTASMDDIWTFIEEIAAERDSLPYDIDGIVIKVNSLAMQEELGFTVKAPRWAIAYKFPAEEKEAELLSVDWTVGRTGVVTPTANLSPVQLAGTTVSRATLHNVDYIAEKDIRIGDTVVVYKAGDIIPAVLHVVASKRNKQEPMPIPETCPSCQSELIHYEDEVALRCINPLCPAQILERLAHFVSRDAMNIAGLGPSVMEKLFKAGLVQDVADLYKLKEEDFLTLDGIKEKSAEKFYAAIQASKGNSAEKLLFGLGIRHVGAKVSRQLLETFGDIDSLAQADTEAIAAIDGLGGAVAQSLRSYFAKEEAEKLLEEFKTAGLNLAFLGQRAQADAQLSGLTVVLTGKLERLTRNDAKEKLQNLGAKVTGSVSKKTDILVAGSDAGSKLDKAQALGIEIRDEAWLESL</sequence>
<feature type="binding site" evidence="15">
    <location>
        <position position="425"/>
    </location>
    <ligand>
        <name>Zn(2+)</name>
        <dbReference type="ChEBI" id="CHEBI:29105"/>
    </ligand>
</feature>
<evidence type="ECO:0000256" key="4">
    <source>
        <dbReference type="ARBA" id="ARBA00022598"/>
    </source>
</evidence>
<dbReference type="SUPFAM" id="SSF47781">
    <property type="entry name" value="RuvA domain 2-like"/>
    <property type="match status" value="1"/>
</dbReference>
<dbReference type="PROSITE" id="PS50172">
    <property type="entry name" value="BRCT"/>
    <property type="match status" value="1"/>
</dbReference>
<dbReference type="HAMAP" id="MF_01588">
    <property type="entry name" value="DNA_ligase_A"/>
    <property type="match status" value="1"/>
</dbReference>
<dbReference type="InterPro" id="IPR036420">
    <property type="entry name" value="BRCT_dom_sf"/>
</dbReference>
<feature type="active site" description="N6-AMP-lysine intermediate" evidence="15">
    <location>
        <position position="121"/>
    </location>
</feature>
<dbReference type="eggNOG" id="COG0272">
    <property type="taxonomic scope" value="Bacteria"/>
</dbReference>
<dbReference type="SMART" id="SM00532">
    <property type="entry name" value="LIGANc"/>
    <property type="match status" value="1"/>
</dbReference>
<dbReference type="InterPro" id="IPR010994">
    <property type="entry name" value="RuvA_2-like"/>
</dbReference>
<dbReference type="GO" id="GO:0005829">
    <property type="term" value="C:cytosol"/>
    <property type="evidence" value="ECO:0007669"/>
    <property type="project" value="TreeGrafter"/>
</dbReference>
<comment type="similarity">
    <text evidence="14 15">Belongs to the NAD-dependent DNA ligase family. LigA subfamily.</text>
</comment>
<dbReference type="NCBIfam" id="NF005932">
    <property type="entry name" value="PRK07956.1"/>
    <property type="match status" value="1"/>
</dbReference>
<dbReference type="PROSITE" id="PS01055">
    <property type="entry name" value="DNA_LIGASE_N1"/>
    <property type="match status" value="1"/>
</dbReference>
<dbReference type="NCBIfam" id="TIGR00575">
    <property type="entry name" value="dnlj"/>
    <property type="match status" value="1"/>
</dbReference>
<dbReference type="InterPro" id="IPR004149">
    <property type="entry name" value="Znf_DNAligase_C4"/>
</dbReference>
<feature type="binding site" evidence="15">
    <location>
        <position position="290"/>
    </location>
    <ligand>
        <name>NAD(+)</name>
        <dbReference type="ChEBI" id="CHEBI:57540"/>
    </ligand>
</feature>
<dbReference type="Gene3D" id="2.40.50.140">
    <property type="entry name" value="Nucleic acid-binding proteins"/>
    <property type="match status" value="1"/>
</dbReference>
<dbReference type="InterPro" id="IPR018239">
    <property type="entry name" value="DNA_ligase_AS"/>
</dbReference>
<evidence type="ECO:0000256" key="11">
    <source>
        <dbReference type="ARBA" id="ARBA00023204"/>
    </source>
</evidence>
<dbReference type="GO" id="GO:0006281">
    <property type="term" value="P:DNA repair"/>
    <property type="evidence" value="ECO:0007669"/>
    <property type="project" value="UniProtKB-KW"/>
</dbReference>
<comment type="cofactor">
    <cofactor evidence="15">
        <name>Mg(2+)</name>
        <dbReference type="ChEBI" id="CHEBI:18420"/>
    </cofactor>
    <cofactor evidence="15">
        <name>Mn(2+)</name>
        <dbReference type="ChEBI" id="CHEBI:29035"/>
    </cofactor>
</comment>
<dbReference type="CDD" id="cd17748">
    <property type="entry name" value="BRCT_DNA_ligase_like"/>
    <property type="match status" value="1"/>
</dbReference>
<dbReference type="Gene3D" id="3.40.50.10190">
    <property type="entry name" value="BRCT domain"/>
    <property type="match status" value="1"/>
</dbReference>
<feature type="domain" description="BRCT" evidence="17">
    <location>
        <begin position="589"/>
        <end position="664"/>
    </location>
</feature>
<dbReference type="InterPro" id="IPR012340">
    <property type="entry name" value="NA-bd_OB-fold"/>
</dbReference>
<dbReference type="Proteomes" id="UP000182508">
    <property type="component" value="Unassembled WGS sequence"/>
</dbReference>
<dbReference type="Pfam" id="PF12826">
    <property type="entry name" value="HHH_2"/>
    <property type="match status" value="1"/>
</dbReference>
<evidence type="ECO:0000256" key="2">
    <source>
        <dbReference type="ARBA" id="ARBA00012722"/>
    </source>
</evidence>
<dbReference type="PANTHER" id="PTHR23389:SF9">
    <property type="entry name" value="DNA LIGASE"/>
    <property type="match status" value="1"/>
</dbReference>
<dbReference type="InterPro" id="IPR003583">
    <property type="entry name" value="Hlx-hairpin-Hlx_DNA-bd_motif"/>
</dbReference>
<feature type="binding site" evidence="15">
    <location>
        <position position="410"/>
    </location>
    <ligand>
        <name>Zn(2+)</name>
        <dbReference type="ChEBI" id="CHEBI:29105"/>
    </ligand>
</feature>
<evidence type="ECO:0000313" key="18">
    <source>
        <dbReference type="EMBL" id="SDB12348.1"/>
    </source>
</evidence>
<evidence type="ECO:0000256" key="15">
    <source>
        <dbReference type="HAMAP-Rule" id="MF_01588"/>
    </source>
</evidence>
<dbReference type="STRING" id="439219.SAMN02910293_00627"/>
<dbReference type="InterPro" id="IPR004150">
    <property type="entry name" value="NAD_DNA_ligase_OB"/>
</dbReference>
<evidence type="ECO:0000256" key="16">
    <source>
        <dbReference type="RuleBase" id="RU000618"/>
    </source>
</evidence>
<feature type="binding site" evidence="15">
    <location>
        <position position="314"/>
    </location>
    <ligand>
        <name>NAD(+)</name>
        <dbReference type="ChEBI" id="CHEBI:57540"/>
    </ligand>
</feature>
<evidence type="ECO:0000256" key="13">
    <source>
        <dbReference type="ARBA" id="ARBA00034005"/>
    </source>
</evidence>
<feature type="binding site" evidence="15">
    <location>
        <position position="430"/>
    </location>
    <ligand>
        <name>Zn(2+)</name>
        <dbReference type="ChEBI" id="CHEBI:29105"/>
    </ligand>
</feature>
<dbReference type="Gene3D" id="6.20.10.30">
    <property type="match status" value="1"/>
</dbReference>
<dbReference type="FunFam" id="1.10.150.20:FF:000007">
    <property type="entry name" value="DNA ligase"/>
    <property type="match status" value="1"/>
</dbReference>
<dbReference type="Pfam" id="PF14520">
    <property type="entry name" value="HHH_5"/>
    <property type="match status" value="1"/>
</dbReference>
<comment type="catalytic activity">
    <reaction evidence="13 15 16">
        <text>NAD(+) + (deoxyribonucleotide)n-3'-hydroxyl + 5'-phospho-(deoxyribonucleotide)m = (deoxyribonucleotide)n+m + AMP + beta-nicotinamide D-nucleotide.</text>
        <dbReference type="EC" id="6.5.1.2"/>
    </reaction>
</comment>
<keyword evidence="5 15" id="KW-0235">DNA replication</keyword>
<dbReference type="SUPFAM" id="SSF56091">
    <property type="entry name" value="DNA ligase/mRNA capping enzyme, catalytic domain"/>
    <property type="match status" value="1"/>
</dbReference>
<feature type="binding site" evidence="15">
    <location>
        <position position="176"/>
    </location>
    <ligand>
        <name>NAD(+)</name>
        <dbReference type="ChEBI" id="CHEBI:57540"/>
    </ligand>
</feature>
<dbReference type="PROSITE" id="PS01056">
    <property type="entry name" value="DNA_LIGASE_N2"/>
    <property type="match status" value="1"/>
</dbReference>
<dbReference type="GO" id="GO:0046872">
    <property type="term" value="F:metal ion binding"/>
    <property type="evidence" value="ECO:0007669"/>
    <property type="project" value="UniProtKB-KW"/>
</dbReference>
<evidence type="ECO:0000256" key="12">
    <source>
        <dbReference type="ARBA" id="ARBA00023211"/>
    </source>
</evidence>
<evidence type="ECO:0000259" key="17">
    <source>
        <dbReference type="PROSITE" id="PS50172"/>
    </source>
</evidence>
<dbReference type="FunFam" id="1.10.150.20:FF:000006">
    <property type="entry name" value="DNA ligase"/>
    <property type="match status" value="1"/>
</dbReference>
<dbReference type="FunFam" id="3.30.470.30:FF:000001">
    <property type="entry name" value="DNA ligase"/>
    <property type="match status" value="1"/>
</dbReference>
<reference evidence="18 19" key="1">
    <citation type="submission" date="2016-10" db="EMBL/GenBank/DDBJ databases">
        <authorList>
            <person name="de Groot N.N."/>
        </authorList>
    </citation>
    <scope>NUCLEOTIDE SEQUENCE [LARGE SCALE GENOMIC DNA]</scope>
    <source>
        <strain evidence="18 19">A-4</strain>
    </source>
</reference>
<evidence type="ECO:0000256" key="1">
    <source>
        <dbReference type="ARBA" id="ARBA00004067"/>
    </source>
</evidence>
<dbReference type="AlphaFoldDB" id="A0A1G6AVF9"/>
<dbReference type="FunFam" id="1.10.287.610:FF:000002">
    <property type="entry name" value="DNA ligase"/>
    <property type="match status" value="1"/>
</dbReference>
<keyword evidence="11 15" id="KW-0234">DNA repair</keyword>
<keyword evidence="10 15" id="KW-0520">NAD</keyword>
<comment type="function">
    <text evidence="1 15">DNA ligase that catalyzes the formation of phosphodiester linkages between 5'-phosphoryl and 3'-hydroxyl groups in double-stranded DNA using NAD as a coenzyme and as the energy source for the reaction. It is essential for DNA replication and repair of damaged DNA.</text>
</comment>
<dbReference type="Pfam" id="PF00533">
    <property type="entry name" value="BRCT"/>
    <property type="match status" value="1"/>
</dbReference>
<keyword evidence="19" id="KW-1185">Reference proteome</keyword>
<name>A0A1G6AVF9_9STRE</name>
<dbReference type="SMART" id="SM00292">
    <property type="entry name" value="BRCT"/>
    <property type="match status" value="1"/>
</dbReference>
<feature type="binding site" evidence="15">
    <location>
        <position position="407"/>
    </location>
    <ligand>
        <name>Zn(2+)</name>
        <dbReference type="ChEBI" id="CHEBI:29105"/>
    </ligand>
</feature>
<dbReference type="Pfam" id="PF03120">
    <property type="entry name" value="OB_DNA_ligase"/>
    <property type="match status" value="1"/>
</dbReference>
<dbReference type="Gene3D" id="1.10.150.20">
    <property type="entry name" value="5' to 3' exonuclease, C-terminal subdomain"/>
    <property type="match status" value="2"/>
</dbReference>
<dbReference type="GO" id="GO:0003911">
    <property type="term" value="F:DNA ligase (NAD+) activity"/>
    <property type="evidence" value="ECO:0007669"/>
    <property type="project" value="UniProtKB-UniRule"/>
</dbReference>
<evidence type="ECO:0000256" key="9">
    <source>
        <dbReference type="ARBA" id="ARBA00022842"/>
    </source>
</evidence>
<evidence type="ECO:0000256" key="5">
    <source>
        <dbReference type="ARBA" id="ARBA00022705"/>
    </source>
</evidence>
<evidence type="ECO:0000256" key="6">
    <source>
        <dbReference type="ARBA" id="ARBA00022723"/>
    </source>
</evidence>
<accession>A0A1G6AVF9</accession>
<evidence type="ECO:0000256" key="7">
    <source>
        <dbReference type="ARBA" id="ARBA00022763"/>
    </source>
</evidence>
<organism evidence="18 19">
    <name type="scientific">Streptococcus henryi</name>
    <dbReference type="NCBI Taxonomy" id="439219"/>
    <lineage>
        <taxon>Bacteria</taxon>
        <taxon>Bacillati</taxon>
        <taxon>Bacillota</taxon>
        <taxon>Bacilli</taxon>
        <taxon>Lactobacillales</taxon>
        <taxon>Streptococcaceae</taxon>
        <taxon>Streptococcus</taxon>
    </lineage>
</organism>
<dbReference type="InterPro" id="IPR001357">
    <property type="entry name" value="BRCT_dom"/>
</dbReference>
<keyword evidence="7 15" id="KW-0227">DNA damage</keyword>
<dbReference type="SUPFAM" id="SSF50249">
    <property type="entry name" value="Nucleic acid-binding proteins"/>
    <property type="match status" value="1"/>
</dbReference>
<dbReference type="Pfam" id="PF03119">
    <property type="entry name" value="DNA_ligase_ZBD"/>
    <property type="match status" value="1"/>
</dbReference>
<dbReference type="SUPFAM" id="SSF52113">
    <property type="entry name" value="BRCT domain"/>
    <property type="match status" value="1"/>
</dbReference>
<dbReference type="GO" id="GO:0003677">
    <property type="term" value="F:DNA binding"/>
    <property type="evidence" value="ECO:0007669"/>
    <property type="project" value="InterPro"/>
</dbReference>
<dbReference type="Gene3D" id="1.10.287.610">
    <property type="entry name" value="Helix hairpin bin"/>
    <property type="match status" value="1"/>
</dbReference>
<feature type="binding site" evidence="15">
    <location>
        <position position="119"/>
    </location>
    <ligand>
        <name>NAD(+)</name>
        <dbReference type="ChEBI" id="CHEBI:57540"/>
    </ligand>
</feature>
<dbReference type="EC" id="6.5.1.2" evidence="2 15"/>
<dbReference type="InterPro" id="IPR041663">
    <property type="entry name" value="DisA/LigA_HHH"/>
</dbReference>
<dbReference type="InterPro" id="IPR013839">
    <property type="entry name" value="DNAligase_adenylation"/>
</dbReference>
<dbReference type="PANTHER" id="PTHR23389">
    <property type="entry name" value="CHROMOSOME TRANSMISSION FIDELITY FACTOR 18"/>
    <property type="match status" value="1"/>
</dbReference>
<evidence type="ECO:0000256" key="3">
    <source>
        <dbReference type="ARBA" id="ARBA00013308"/>
    </source>
</evidence>
<dbReference type="PIRSF" id="PIRSF001604">
    <property type="entry name" value="LigA"/>
    <property type="match status" value="1"/>
</dbReference>
<evidence type="ECO:0000256" key="8">
    <source>
        <dbReference type="ARBA" id="ARBA00022833"/>
    </source>
</evidence>
<proteinExistence type="inferred from homology"/>
<protein>
    <recommendedName>
        <fullName evidence="3 15">DNA ligase</fullName>
        <ecNumber evidence="2 15">6.5.1.2</ecNumber>
    </recommendedName>
    <alternativeName>
        <fullName evidence="15">Polydeoxyribonucleotide synthase [NAD(+)]</fullName>
    </alternativeName>
</protein>
<keyword evidence="8 15" id="KW-0862">Zinc</keyword>